<dbReference type="InterPro" id="IPR036396">
    <property type="entry name" value="Cyt_P450_sf"/>
</dbReference>
<evidence type="ECO:0000256" key="5">
    <source>
        <dbReference type="ARBA" id="ARBA00022723"/>
    </source>
</evidence>
<evidence type="ECO:0000256" key="4">
    <source>
        <dbReference type="ARBA" id="ARBA00022692"/>
    </source>
</evidence>
<evidence type="ECO:0000256" key="7">
    <source>
        <dbReference type="ARBA" id="ARBA00023002"/>
    </source>
</evidence>
<comment type="caution">
    <text evidence="12">The sequence shown here is derived from an EMBL/GenBank/DDBJ whole genome shotgun (WGS) entry which is preliminary data.</text>
</comment>
<dbReference type="PANTHER" id="PTHR24282:SF255">
    <property type="entry name" value="CYTOCHROME P450 72A11-RELATED"/>
    <property type="match status" value="1"/>
</dbReference>
<sequence length="226" mass="26139">MVMIDCRRMKEIDRMVNDLVKGIIKRQEKAMKEEGEAIKKDLLGILLEFNQKESNQSQGNHNKNKNVGLIMNEVIDDCKFFYFGGQAITASLLAFTMMLLGKHTDWQACTREEVLQVFEDQKPKFGGLSHLKIATMILFKVLRLYPSVACQDRLAAKDMKVGDFLPILILHHDEDLWGSDAKEFKPERFSEGILKARKGIPYYILVVWMGCSKLHWKKSSPCWRLR</sequence>
<dbReference type="GO" id="GO:0004497">
    <property type="term" value="F:monooxygenase activity"/>
    <property type="evidence" value="ECO:0007669"/>
    <property type="project" value="UniProtKB-KW"/>
</dbReference>
<evidence type="ECO:0000256" key="8">
    <source>
        <dbReference type="ARBA" id="ARBA00023004"/>
    </source>
</evidence>
<evidence type="ECO:0000256" key="10">
    <source>
        <dbReference type="ARBA" id="ARBA00023136"/>
    </source>
</evidence>
<keyword evidence="7" id="KW-0560">Oxidoreductase</keyword>
<keyword evidence="3" id="KW-0349">Heme</keyword>
<dbReference type="PANTHER" id="PTHR24282">
    <property type="entry name" value="CYTOCHROME P450 FAMILY MEMBER"/>
    <property type="match status" value="1"/>
</dbReference>
<feature type="transmembrane region" description="Helical" evidence="11">
    <location>
        <begin position="80"/>
        <end position="101"/>
    </location>
</feature>
<dbReference type="GO" id="GO:0005506">
    <property type="term" value="F:iron ion binding"/>
    <property type="evidence" value="ECO:0007669"/>
    <property type="project" value="InterPro"/>
</dbReference>
<dbReference type="EMBL" id="JAWXYG010000001">
    <property type="protein sequence ID" value="KAK4285798.1"/>
    <property type="molecule type" value="Genomic_DNA"/>
</dbReference>
<evidence type="ECO:0000256" key="3">
    <source>
        <dbReference type="ARBA" id="ARBA00022617"/>
    </source>
</evidence>
<gene>
    <name evidence="12" type="ORF">QN277_002446</name>
</gene>
<evidence type="ECO:0000256" key="9">
    <source>
        <dbReference type="ARBA" id="ARBA00023033"/>
    </source>
</evidence>
<comment type="subcellular location">
    <subcellularLocation>
        <location evidence="1">Membrane</location>
        <topology evidence="1">Single-pass membrane protein</topology>
    </subcellularLocation>
</comment>
<comment type="similarity">
    <text evidence="2">Belongs to the cytochrome P450 family.</text>
</comment>
<organism evidence="12 13">
    <name type="scientific">Acacia crassicarpa</name>
    <name type="common">northern wattle</name>
    <dbReference type="NCBI Taxonomy" id="499986"/>
    <lineage>
        <taxon>Eukaryota</taxon>
        <taxon>Viridiplantae</taxon>
        <taxon>Streptophyta</taxon>
        <taxon>Embryophyta</taxon>
        <taxon>Tracheophyta</taxon>
        <taxon>Spermatophyta</taxon>
        <taxon>Magnoliopsida</taxon>
        <taxon>eudicotyledons</taxon>
        <taxon>Gunneridae</taxon>
        <taxon>Pentapetalae</taxon>
        <taxon>rosids</taxon>
        <taxon>fabids</taxon>
        <taxon>Fabales</taxon>
        <taxon>Fabaceae</taxon>
        <taxon>Caesalpinioideae</taxon>
        <taxon>mimosoid clade</taxon>
        <taxon>Acacieae</taxon>
        <taxon>Acacia</taxon>
    </lineage>
</organism>
<reference evidence="12" key="1">
    <citation type="submission" date="2023-10" db="EMBL/GenBank/DDBJ databases">
        <title>Chromosome-level genome of the transformable northern wattle, Acacia crassicarpa.</title>
        <authorList>
            <person name="Massaro I."/>
            <person name="Sinha N.R."/>
            <person name="Poethig S."/>
            <person name="Leichty A.R."/>
        </authorList>
    </citation>
    <scope>NUCLEOTIDE SEQUENCE</scope>
    <source>
        <strain evidence="12">Acra3RX</strain>
        <tissue evidence="12">Leaf</tissue>
    </source>
</reference>
<dbReference type="GO" id="GO:0016020">
    <property type="term" value="C:membrane"/>
    <property type="evidence" value="ECO:0007669"/>
    <property type="project" value="UniProtKB-SubCell"/>
</dbReference>
<dbReference type="GO" id="GO:0016705">
    <property type="term" value="F:oxidoreductase activity, acting on paired donors, with incorporation or reduction of molecular oxygen"/>
    <property type="evidence" value="ECO:0007669"/>
    <property type="project" value="InterPro"/>
</dbReference>
<dbReference type="GO" id="GO:0020037">
    <property type="term" value="F:heme binding"/>
    <property type="evidence" value="ECO:0007669"/>
    <property type="project" value="InterPro"/>
</dbReference>
<evidence type="ECO:0000313" key="13">
    <source>
        <dbReference type="Proteomes" id="UP001293593"/>
    </source>
</evidence>
<accession>A0AAE1THV7</accession>
<dbReference type="Proteomes" id="UP001293593">
    <property type="component" value="Unassembled WGS sequence"/>
</dbReference>
<evidence type="ECO:0000256" key="1">
    <source>
        <dbReference type="ARBA" id="ARBA00004167"/>
    </source>
</evidence>
<dbReference type="Pfam" id="PF00067">
    <property type="entry name" value="p450"/>
    <property type="match status" value="1"/>
</dbReference>
<keyword evidence="8" id="KW-0408">Iron</keyword>
<dbReference type="SUPFAM" id="SSF48264">
    <property type="entry name" value="Cytochrome P450"/>
    <property type="match status" value="1"/>
</dbReference>
<dbReference type="AlphaFoldDB" id="A0AAE1THV7"/>
<keyword evidence="13" id="KW-1185">Reference proteome</keyword>
<dbReference type="Gene3D" id="1.10.630.10">
    <property type="entry name" value="Cytochrome P450"/>
    <property type="match status" value="1"/>
</dbReference>
<evidence type="ECO:0000256" key="6">
    <source>
        <dbReference type="ARBA" id="ARBA00022989"/>
    </source>
</evidence>
<keyword evidence="6 11" id="KW-1133">Transmembrane helix</keyword>
<evidence type="ECO:0000256" key="2">
    <source>
        <dbReference type="ARBA" id="ARBA00010617"/>
    </source>
</evidence>
<keyword evidence="4 11" id="KW-0812">Transmembrane</keyword>
<keyword evidence="9" id="KW-0503">Monooxygenase</keyword>
<name>A0AAE1THV7_9FABA</name>
<evidence type="ECO:0000256" key="11">
    <source>
        <dbReference type="SAM" id="Phobius"/>
    </source>
</evidence>
<keyword evidence="5" id="KW-0479">Metal-binding</keyword>
<keyword evidence="10 11" id="KW-0472">Membrane</keyword>
<evidence type="ECO:0008006" key="14">
    <source>
        <dbReference type="Google" id="ProtNLM"/>
    </source>
</evidence>
<protein>
    <recommendedName>
        <fullName evidence="14">Cytochrome P450</fullName>
    </recommendedName>
</protein>
<proteinExistence type="inferred from homology"/>
<dbReference type="InterPro" id="IPR050665">
    <property type="entry name" value="Cytochrome_P450_Monooxygen"/>
</dbReference>
<evidence type="ECO:0000313" key="12">
    <source>
        <dbReference type="EMBL" id="KAK4285798.1"/>
    </source>
</evidence>
<dbReference type="InterPro" id="IPR001128">
    <property type="entry name" value="Cyt_P450"/>
</dbReference>